<evidence type="ECO:0000313" key="3">
    <source>
        <dbReference type="EMBL" id="JAT11714.1"/>
    </source>
</evidence>
<dbReference type="InterPro" id="IPR036058">
    <property type="entry name" value="Kazal_dom_sf"/>
</dbReference>
<feature type="chain" id="PRO_5008588394" description="Kazal-like domain-containing protein" evidence="1">
    <location>
        <begin position="20"/>
        <end position="100"/>
    </location>
</feature>
<gene>
    <name evidence="6" type="ORF">g.33309</name>
    <name evidence="3" type="ORF">g.33310</name>
    <name evidence="5" type="ORF">g.33311</name>
    <name evidence="4" type="ORF">g.33312</name>
</gene>
<accession>A0A1B6MQP8</accession>
<dbReference type="EMBL" id="GEBQ01001726">
    <property type="protein sequence ID" value="JAT38251.1"/>
    <property type="molecule type" value="Transcribed_RNA"/>
</dbReference>
<evidence type="ECO:0000313" key="4">
    <source>
        <dbReference type="EMBL" id="JAT17761.1"/>
    </source>
</evidence>
<dbReference type="AlphaFoldDB" id="A0A1B6MQP8"/>
<name>A0A1B6MQP8_9HEMI</name>
<dbReference type="SUPFAM" id="SSF100895">
    <property type="entry name" value="Kazal-type serine protease inhibitors"/>
    <property type="match status" value="1"/>
</dbReference>
<sequence>MLLLVLVLSTLTLCDLALGAESNVRRLPKVPIKNKKLSCSCHCPRLRDPVCGFSPSVGCKTFINPCELKSANCQGQDYTLQYAGRCGIPHKPESRLGTHC</sequence>
<dbReference type="PROSITE" id="PS51465">
    <property type="entry name" value="KAZAL_2"/>
    <property type="match status" value="1"/>
</dbReference>
<organism evidence="6">
    <name type="scientific">Graphocephala atropunctata</name>
    <dbReference type="NCBI Taxonomy" id="36148"/>
    <lineage>
        <taxon>Eukaryota</taxon>
        <taxon>Metazoa</taxon>
        <taxon>Ecdysozoa</taxon>
        <taxon>Arthropoda</taxon>
        <taxon>Hexapoda</taxon>
        <taxon>Insecta</taxon>
        <taxon>Pterygota</taxon>
        <taxon>Neoptera</taxon>
        <taxon>Paraneoptera</taxon>
        <taxon>Hemiptera</taxon>
        <taxon>Auchenorrhyncha</taxon>
        <taxon>Membracoidea</taxon>
        <taxon>Cicadellidae</taxon>
        <taxon>Cicadellinae</taxon>
        <taxon>Cicadellini</taxon>
        <taxon>Graphocephala</taxon>
    </lineage>
</organism>
<dbReference type="Gene3D" id="3.30.60.30">
    <property type="match status" value="1"/>
</dbReference>
<dbReference type="EMBL" id="GEBQ01028263">
    <property type="protein sequence ID" value="JAT11714.1"/>
    <property type="molecule type" value="Transcribed_RNA"/>
</dbReference>
<evidence type="ECO:0000259" key="2">
    <source>
        <dbReference type="PROSITE" id="PS51465"/>
    </source>
</evidence>
<dbReference type="EMBL" id="GEBQ01022216">
    <property type="protein sequence ID" value="JAT17761.1"/>
    <property type="molecule type" value="Transcribed_RNA"/>
</dbReference>
<protein>
    <recommendedName>
        <fullName evidence="2">Kazal-like domain-containing protein</fullName>
    </recommendedName>
</protein>
<dbReference type="EMBL" id="GEBQ01005091">
    <property type="protein sequence ID" value="JAT34886.1"/>
    <property type="molecule type" value="Transcribed_RNA"/>
</dbReference>
<feature type="signal peptide" evidence="1">
    <location>
        <begin position="1"/>
        <end position="19"/>
    </location>
</feature>
<evidence type="ECO:0000313" key="6">
    <source>
        <dbReference type="EMBL" id="JAT38251.1"/>
    </source>
</evidence>
<evidence type="ECO:0000313" key="5">
    <source>
        <dbReference type="EMBL" id="JAT34886.1"/>
    </source>
</evidence>
<dbReference type="InterPro" id="IPR002350">
    <property type="entry name" value="Kazal_dom"/>
</dbReference>
<dbReference type="Pfam" id="PF07648">
    <property type="entry name" value="Kazal_2"/>
    <property type="match status" value="1"/>
</dbReference>
<feature type="domain" description="Kazal-like" evidence="2">
    <location>
        <begin position="33"/>
        <end position="88"/>
    </location>
</feature>
<reference evidence="6" key="1">
    <citation type="submission" date="2015-11" db="EMBL/GenBank/DDBJ databases">
        <title>De novo transcriptome assembly of four potential Pierce s Disease insect vectors from Arizona vineyards.</title>
        <authorList>
            <person name="Tassone E.E."/>
        </authorList>
    </citation>
    <scope>NUCLEOTIDE SEQUENCE</scope>
</reference>
<proteinExistence type="predicted"/>
<keyword evidence="1" id="KW-0732">Signal</keyword>
<evidence type="ECO:0000256" key="1">
    <source>
        <dbReference type="SAM" id="SignalP"/>
    </source>
</evidence>